<sequence>MSSRVEIAYCGEGPTDAAVARRLILAAGAVPGYDYLTGRPGRGKSSIDSRLSGFNVLARRQPVLVLRDLDTDAACPGALVQSLVPRREASLLLRIAVRSIEAWLMADRAAFAKAMGMREADITTSPEKLVKPKAELERLLRDSKDRSLRRRIGLDSTTGRLQPQVLAAELSEFATSDWDPARAAKSGHAPPLTRAFLRLCDLVS</sequence>
<protein>
    <recommendedName>
        <fullName evidence="3">DUF4276 family protein</fullName>
    </recommendedName>
</protein>
<dbReference type="RefSeq" id="WP_132289110.1">
    <property type="nucleotide sequence ID" value="NZ_SKBM01000010.1"/>
</dbReference>
<proteinExistence type="predicted"/>
<evidence type="ECO:0000313" key="1">
    <source>
        <dbReference type="EMBL" id="TCZ61280.1"/>
    </source>
</evidence>
<evidence type="ECO:0000313" key="2">
    <source>
        <dbReference type="Proteomes" id="UP000295023"/>
    </source>
</evidence>
<dbReference type="Proteomes" id="UP000295023">
    <property type="component" value="Unassembled WGS sequence"/>
</dbReference>
<dbReference type="OrthoDB" id="5763664at2"/>
<evidence type="ECO:0008006" key="3">
    <source>
        <dbReference type="Google" id="ProtNLM"/>
    </source>
</evidence>
<accession>A0A4R4DKF4</accession>
<organism evidence="1 2">
    <name type="scientific">Roseicella aquatilis</name>
    <dbReference type="NCBI Taxonomy" id="2527868"/>
    <lineage>
        <taxon>Bacteria</taxon>
        <taxon>Pseudomonadati</taxon>
        <taxon>Pseudomonadota</taxon>
        <taxon>Alphaproteobacteria</taxon>
        <taxon>Acetobacterales</taxon>
        <taxon>Roseomonadaceae</taxon>
        <taxon>Roseicella</taxon>
    </lineage>
</organism>
<gene>
    <name evidence="1" type="ORF">EXY23_12090</name>
</gene>
<reference evidence="1 2" key="1">
    <citation type="submission" date="2019-03" db="EMBL/GenBank/DDBJ databases">
        <title>Paracraurococcus aquatilis NE82 genome sequence.</title>
        <authorList>
            <person name="Zhao Y."/>
            <person name="Du Z."/>
        </authorList>
    </citation>
    <scope>NUCLEOTIDE SEQUENCE [LARGE SCALE GENOMIC DNA]</scope>
    <source>
        <strain evidence="1 2">NE82</strain>
    </source>
</reference>
<keyword evidence="2" id="KW-1185">Reference proteome</keyword>
<comment type="caution">
    <text evidence="1">The sequence shown here is derived from an EMBL/GenBank/DDBJ whole genome shotgun (WGS) entry which is preliminary data.</text>
</comment>
<name>A0A4R4DKF4_9PROT</name>
<dbReference type="AlphaFoldDB" id="A0A4R4DKF4"/>
<dbReference type="EMBL" id="SKBM01000010">
    <property type="protein sequence ID" value="TCZ61280.1"/>
    <property type="molecule type" value="Genomic_DNA"/>
</dbReference>